<dbReference type="GO" id="GO:0003723">
    <property type="term" value="F:RNA binding"/>
    <property type="evidence" value="ECO:0007669"/>
    <property type="project" value="UniProtKB-KW"/>
</dbReference>
<keyword evidence="16" id="KW-1185">Reference proteome</keyword>
<evidence type="ECO:0000256" key="13">
    <source>
        <dbReference type="ARBA" id="ARBA00031609"/>
    </source>
</evidence>
<dbReference type="GO" id="GO:0000179">
    <property type="term" value="F:rRNA (adenine-N6,N6-)-dimethyltransferase activity"/>
    <property type="evidence" value="ECO:0007669"/>
    <property type="project" value="TreeGrafter"/>
</dbReference>
<dbReference type="OrthoDB" id="9895503at2759"/>
<dbReference type="InterPro" id="IPR001737">
    <property type="entry name" value="KsgA/Erm"/>
</dbReference>
<dbReference type="PANTHER" id="PTHR11727:SF13">
    <property type="entry name" value="DIMETHYLADENOSINE TRANSFERASE 2, MITOCHONDRIAL"/>
    <property type="match status" value="1"/>
</dbReference>
<dbReference type="GO" id="GO:0034246">
    <property type="term" value="F:mitochondrial transcription factor activity"/>
    <property type="evidence" value="ECO:0007669"/>
    <property type="project" value="TreeGrafter"/>
</dbReference>
<evidence type="ECO:0000256" key="11">
    <source>
        <dbReference type="ARBA" id="ARBA00023163"/>
    </source>
</evidence>
<name>A0A653DJC8_CALMS</name>
<sequence>MYVQSCSRSFVNRFCRRLSRLSKIDSTEPTKHPESSSDSVTNTRVPHTHELYYLFTTNPHIENIKKYIPPKYFLRPNKLPADNIYLICPKTATKIADIVFKYLRSTKAQVVAETNAGLGLIATELLDRGLDLIRLYESCPEFREELRDIADVYPGRVELFTKSIYQMNRYAYADKQDNGNRIETLLKGVPKRSWSDDPVMTIIGAMGNIGFLKYLVRSASLQSGPALYGRIQLFAIIKAKHYAVLSATPENHVRHYSCWTILFNLFFDYELLEEFPRKLFLPWDPYPKSNDLWQNLTTRQRSRT</sequence>
<keyword evidence="5" id="KW-0808">Transferase</keyword>
<dbReference type="GO" id="GO:0006391">
    <property type="term" value="P:transcription initiation at mitochondrial promoter"/>
    <property type="evidence" value="ECO:0007669"/>
    <property type="project" value="TreeGrafter"/>
</dbReference>
<protein>
    <recommendedName>
        <fullName evidence="2">Dimethyladenosine transferase 2, mitochondrial</fullName>
    </recommendedName>
    <alternativeName>
        <fullName evidence="12">Mitochondrial 12S rRNA dimethylase 2</fullName>
    </alternativeName>
    <alternativeName>
        <fullName evidence="13">Mitochondrial transcription factor B2</fullName>
    </alternativeName>
    <alternativeName>
        <fullName evidence="14">S-adenosylmethionine-6-N', N'-adenosyl(rRNA) dimethyltransferase 2</fullName>
    </alternativeName>
</protein>
<organism evidence="15 16">
    <name type="scientific">Callosobruchus maculatus</name>
    <name type="common">Southern cowpea weevil</name>
    <name type="synonym">Pulse bruchid</name>
    <dbReference type="NCBI Taxonomy" id="64391"/>
    <lineage>
        <taxon>Eukaryota</taxon>
        <taxon>Metazoa</taxon>
        <taxon>Ecdysozoa</taxon>
        <taxon>Arthropoda</taxon>
        <taxon>Hexapoda</taxon>
        <taxon>Insecta</taxon>
        <taxon>Pterygota</taxon>
        <taxon>Neoptera</taxon>
        <taxon>Endopterygota</taxon>
        <taxon>Coleoptera</taxon>
        <taxon>Polyphaga</taxon>
        <taxon>Cucujiformia</taxon>
        <taxon>Chrysomeloidea</taxon>
        <taxon>Chrysomelidae</taxon>
        <taxon>Bruchinae</taxon>
        <taxon>Bruchini</taxon>
        <taxon>Callosobruchus</taxon>
    </lineage>
</organism>
<reference evidence="15 16" key="1">
    <citation type="submission" date="2019-01" db="EMBL/GenBank/DDBJ databases">
        <authorList>
            <person name="Sayadi A."/>
        </authorList>
    </citation>
    <scope>NUCLEOTIDE SEQUENCE [LARGE SCALE GENOMIC DNA]</scope>
</reference>
<keyword evidence="9" id="KW-0805">Transcription regulation</keyword>
<evidence type="ECO:0000256" key="10">
    <source>
        <dbReference type="ARBA" id="ARBA00023128"/>
    </source>
</evidence>
<keyword evidence="11" id="KW-0804">Transcription</keyword>
<dbReference type="EMBL" id="CAACVG010012454">
    <property type="protein sequence ID" value="VEN60295.1"/>
    <property type="molecule type" value="Genomic_DNA"/>
</dbReference>
<evidence type="ECO:0000313" key="16">
    <source>
        <dbReference type="Proteomes" id="UP000410492"/>
    </source>
</evidence>
<evidence type="ECO:0000256" key="1">
    <source>
        <dbReference type="ARBA" id="ARBA00004173"/>
    </source>
</evidence>
<dbReference type="InterPro" id="IPR029063">
    <property type="entry name" value="SAM-dependent_MTases_sf"/>
</dbReference>
<evidence type="ECO:0000256" key="3">
    <source>
        <dbReference type="ARBA" id="ARBA00022552"/>
    </source>
</evidence>
<dbReference type="PANTHER" id="PTHR11727">
    <property type="entry name" value="DIMETHYLADENOSINE TRANSFERASE"/>
    <property type="match status" value="1"/>
</dbReference>
<proteinExistence type="predicted"/>
<accession>A0A653DJC8</accession>
<evidence type="ECO:0000256" key="2">
    <source>
        <dbReference type="ARBA" id="ARBA00018369"/>
    </source>
</evidence>
<evidence type="ECO:0000256" key="8">
    <source>
        <dbReference type="ARBA" id="ARBA00022946"/>
    </source>
</evidence>
<dbReference type="Proteomes" id="UP000410492">
    <property type="component" value="Unassembled WGS sequence"/>
</dbReference>
<comment type="subcellular location">
    <subcellularLocation>
        <location evidence="1">Mitochondrion</location>
    </subcellularLocation>
</comment>
<evidence type="ECO:0000256" key="14">
    <source>
        <dbReference type="ARBA" id="ARBA00032796"/>
    </source>
</evidence>
<dbReference type="SUPFAM" id="SSF53335">
    <property type="entry name" value="S-adenosyl-L-methionine-dependent methyltransferases"/>
    <property type="match status" value="1"/>
</dbReference>
<evidence type="ECO:0000256" key="9">
    <source>
        <dbReference type="ARBA" id="ARBA00023015"/>
    </source>
</evidence>
<keyword evidence="10" id="KW-0496">Mitochondrion</keyword>
<keyword evidence="3" id="KW-0698">rRNA processing</keyword>
<evidence type="ECO:0000256" key="7">
    <source>
        <dbReference type="ARBA" id="ARBA00022884"/>
    </source>
</evidence>
<evidence type="ECO:0000256" key="12">
    <source>
        <dbReference type="ARBA" id="ARBA00029708"/>
    </source>
</evidence>
<dbReference type="GO" id="GO:0005759">
    <property type="term" value="C:mitochondrial matrix"/>
    <property type="evidence" value="ECO:0007669"/>
    <property type="project" value="TreeGrafter"/>
</dbReference>
<dbReference type="AlphaFoldDB" id="A0A653DJC8"/>
<keyword evidence="8" id="KW-0809">Transit peptide</keyword>
<evidence type="ECO:0000313" key="15">
    <source>
        <dbReference type="EMBL" id="VEN60295.1"/>
    </source>
</evidence>
<keyword evidence="7" id="KW-0694">RNA-binding</keyword>
<gene>
    <name evidence="15" type="ORF">CALMAC_LOCUS18040</name>
</gene>
<dbReference type="Gene3D" id="3.40.50.150">
    <property type="entry name" value="Vaccinia Virus protein VP39"/>
    <property type="match status" value="1"/>
</dbReference>
<keyword evidence="4" id="KW-0489">Methyltransferase</keyword>
<evidence type="ECO:0000256" key="5">
    <source>
        <dbReference type="ARBA" id="ARBA00022679"/>
    </source>
</evidence>
<evidence type="ECO:0000256" key="4">
    <source>
        <dbReference type="ARBA" id="ARBA00022603"/>
    </source>
</evidence>
<keyword evidence="6" id="KW-0949">S-adenosyl-L-methionine</keyword>
<evidence type="ECO:0000256" key="6">
    <source>
        <dbReference type="ARBA" id="ARBA00022691"/>
    </source>
</evidence>